<gene>
    <name evidence="6" type="ORF">EV695_2365</name>
</gene>
<accession>A0A4R1F5I3</accession>
<proteinExistence type="inferred from homology"/>
<keyword evidence="4" id="KW-0274">FAD</keyword>
<name>A0A4R1F5I3_9GAMM</name>
<organism evidence="6 7">
    <name type="scientific">Cocleimonas flava</name>
    <dbReference type="NCBI Taxonomy" id="634765"/>
    <lineage>
        <taxon>Bacteria</taxon>
        <taxon>Pseudomonadati</taxon>
        <taxon>Pseudomonadota</taxon>
        <taxon>Gammaproteobacteria</taxon>
        <taxon>Thiotrichales</taxon>
        <taxon>Thiotrichaceae</taxon>
        <taxon>Cocleimonas</taxon>
    </lineage>
</organism>
<dbReference type="InterPro" id="IPR050260">
    <property type="entry name" value="FAD-bd_OxRdtase"/>
</dbReference>
<reference evidence="6 7" key="1">
    <citation type="submission" date="2019-03" db="EMBL/GenBank/DDBJ databases">
        <title>Genomic Encyclopedia of Type Strains, Phase IV (KMG-IV): sequencing the most valuable type-strain genomes for metagenomic binning, comparative biology and taxonomic classification.</title>
        <authorList>
            <person name="Goeker M."/>
        </authorList>
    </citation>
    <scope>NUCLEOTIDE SEQUENCE [LARGE SCALE GENOMIC DNA]</scope>
    <source>
        <strain evidence="6 7">DSM 24830</strain>
    </source>
</reference>
<evidence type="ECO:0000256" key="3">
    <source>
        <dbReference type="ARBA" id="ARBA00022630"/>
    </source>
</evidence>
<keyword evidence="3" id="KW-0285">Flavoprotein</keyword>
<dbReference type="AlphaFoldDB" id="A0A4R1F5I3"/>
<comment type="caution">
    <text evidence="6">The sequence shown here is derived from an EMBL/GenBank/DDBJ whole genome shotgun (WGS) entry which is preliminary data.</text>
</comment>
<evidence type="ECO:0000256" key="4">
    <source>
        <dbReference type="ARBA" id="ARBA00022827"/>
    </source>
</evidence>
<keyword evidence="7" id="KW-1185">Reference proteome</keyword>
<dbReference type="PANTHER" id="PTHR43429:SF3">
    <property type="entry name" value="NITRITE REDUCTASE [NAD(P)H]"/>
    <property type="match status" value="1"/>
</dbReference>
<dbReference type="Proteomes" id="UP000294887">
    <property type="component" value="Unassembled WGS sequence"/>
</dbReference>
<dbReference type="Pfam" id="PF07992">
    <property type="entry name" value="Pyr_redox_2"/>
    <property type="match status" value="1"/>
</dbReference>
<evidence type="ECO:0000313" key="6">
    <source>
        <dbReference type="EMBL" id="TCJ87849.1"/>
    </source>
</evidence>
<dbReference type="PRINTS" id="PR00368">
    <property type="entry name" value="FADPNR"/>
</dbReference>
<dbReference type="Gene3D" id="3.50.50.60">
    <property type="entry name" value="FAD/NAD(P)-binding domain"/>
    <property type="match status" value="2"/>
</dbReference>
<dbReference type="InterPro" id="IPR036188">
    <property type="entry name" value="FAD/NAD-bd_sf"/>
</dbReference>
<dbReference type="PRINTS" id="PR00411">
    <property type="entry name" value="PNDRDTASEI"/>
</dbReference>
<dbReference type="RefSeq" id="WP_131906092.1">
    <property type="nucleotide sequence ID" value="NZ_BAAAFU010000004.1"/>
</dbReference>
<comment type="similarity">
    <text evidence="2">Belongs to the FAD-dependent oxidoreductase family.</text>
</comment>
<comment type="cofactor">
    <cofactor evidence="1">
        <name>FAD</name>
        <dbReference type="ChEBI" id="CHEBI:57692"/>
    </cofactor>
</comment>
<evidence type="ECO:0000256" key="1">
    <source>
        <dbReference type="ARBA" id="ARBA00001974"/>
    </source>
</evidence>
<dbReference type="OrthoDB" id="9768666at2"/>
<dbReference type="SUPFAM" id="SSF51905">
    <property type="entry name" value="FAD/NAD(P)-binding domain"/>
    <property type="match status" value="1"/>
</dbReference>
<feature type="domain" description="FAD/NAD(P)-binding" evidence="5">
    <location>
        <begin position="2"/>
        <end position="277"/>
    </location>
</feature>
<dbReference type="InterPro" id="IPR023753">
    <property type="entry name" value="FAD/NAD-binding_dom"/>
</dbReference>
<evidence type="ECO:0000259" key="5">
    <source>
        <dbReference type="Pfam" id="PF07992"/>
    </source>
</evidence>
<dbReference type="PANTHER" id="PTHR43429">
    <property type="entry name" value="PYRIDINE NUCLEOTIDE-DISULFIDE OXIDOREDUCTASE DOMAIN-CONTAINING"/>
    <property type="match status" value="1"/>
</dbReference>
<evidence type="ECO:0000313" key="7">
    <source>
        <dbReference type="Proteomes" id="UP000294887"/>
    </source>
</evidence>
<dbReference type="EMBL" id="SMFQ01000003">
    <property type="protein sequence ID" value="TCJ87849.1"/>
    <property type="molecule type" value="Genomic_DNA"/>
</dbReference>
<sequence length="420" mass="45658">MRHVIIGAGPCGVVAAETLRKQDPDSTIILIGNEPIPPYSRMAIPYFLMKDIDEAGTHLRSDDFYDTHNIQYLGHAVENVDTDLKVLTTDDGTEIPYDKLLIAAGSKPLLPPIEGADLPNVHNCWTIEDARQIAERSHSCLEVVLMGAGFIGCIILESLAKMGVNLTVIEMGDRMVPRMLDDKAGGLLEKWCIEKGVNIRTSTRVNSIREEDDVMIVELDNGESIRACTVISATGVKPNTEFLKGSGIEVDHGIVVNTNMQTNVANVYAAGDVAQGKDFSTGNYEVQAIQPTATDHGRIAALNMAGHLVEHNGSVNMNVLDTLGLISHSFGLWMGVEGGDSVDIYNAEAYKYMNLRFGSGIEEDVLVGASTLGVTQHIGVIRGLIESKTHLGVWKSRLLKDPTRLMEAYLSCTQELDNVV</sequence>
<dbReference type="GO" id="GO:0016491">
    <property type="term" value="F:oxidoreductase activity"/>
    <property type="evidence" value="ECO:0007669"/>
    <property type="project" value="InterPro"/>
</dbReference>
<protein>
    <submittedName>
        <fullName evidence="6">Pyridine nucleotide-disulfide oxidoreductase</fullName>
    </submittedName>
</protein>
<evidence type="ECO:0000256" key="2">
    <source>
        <dbReference type="ARBA" id="ARBA00006442"/>
    </source>
</evidence>